<reference evidence="1" key="2">
    <citation type="journal article" date="2015" name="Data Brief">
        <title>Shoot transcriptome of the giant reed, Arundo donax.</title>
        <authorList>
            <person name="Barrero R.A."/>
            <person name="Guerrero F.D."/>
            <person name="Moolhuijzen P."/>
            <person name="Goolsby J.A."/>
            <person name="Tidwell J."/>
            <person name="Bellgard S.E."/>
            <person name="Bellgard M.I."/>
        </authorList>
    </citation>
    <scope>NUCLEOTIDE SEQUENCE</scope>
    <source>
        <tissue evidence="1">Shoot tissue taken approximately 20 cm above the soil surface</tissue>
    </source>
</reference>
<accession>A0A0A9BHK4</accession>
<organism evidence="1">
    <name type="scientific">Arundo donax</name>
    <name type="common">Giant reed</name>
    <name type="synonym">Donax arundinaceus</name>
    <dbReference type="NCBI Taxonomy" id="35708"/>
    <lineage>
        <taxon>Eukaryota</taxon>
        <taxon>Viridiplantae</taxon>
        <taxon>Streptophyta</taxon>
        <taxon>Embryophyta</taxon>
        <taxon>Tracheophyta</taxon>
        <taxon>Spermatophyta</taxon>
        <taxon>Magnoliopsida</taxon>
        <taxon>Liliopsida</taxon>
        <taxon>Poales</taxon>
        <taxon>Poaceae</taxon>
        <taxon>PACMAD clade</taxon>
        <taxon>Arundinoideae</taxon>
        <taxon>Arundineae</taxon>
        <taxon>Arundo</taxon>
    </lineage>
</organism>
<dbReference type="EMBL" id="GBRH01239113">
    <property type="protein sequence ID" value="JAD58782.1"/>
    <property type="molecule type" value="Transcribed_RNA"/>
</dbReference>
<proteinExistence type="predicted"/>
<evidence type="ECO:0000313" key="1">
    <source>
        <dbReference type="EMBL" id="JAD58782.1"/>
    </source>
</evidence>
<reference evidence="1" key="1">
    <citation type="submission" date="2014-09" db="EMBL/GenBank/DDBJ databases">
        <authorList>
            <person name="Magalhaes I.L.F."/>
            <person name="Oliveira U."/>
            <person name="Santos F.R."/>
            <person name="Vidigal T.H.D.A."/>
            <person name="Brescovit A.D."/>
            <person name="Santos A.J."/>
        </authorList>
    </citation>
    <scope>NUCLEOTIDE SEQUENCE</scope>
    <source>
        <tissue evidence="1">Shoot tissue taken approximately 20 cm above the soil surface</tissue>
    </source>
</reference>
<protein>
    <submittedName>
        <fullName evidence="1">Uncharacterized protein</fullName>
    </submittedName>
</protein>
<sequence>MIPIGRHPTVEDPRSIFSLHYCFPSRQRYYFQLQVNPVVIRLYKPSSVRIRLEKEVVLGLAS</sequence>
<dbReference type="AlphaFoldDB" id="A0A0A9BHK4"/>
<name>A0A0A9BHK4_ARUDO</name>